<sequence>MPKKTEQTSSSLCPSFLHLDSEGSTLCEGRDSLHLIFTSTKQEEKRVKKSGLTSQNSFSPKLLGKVSHLDATHIAHNT</sequence>
<accession>A0AAN9KJ63</accession>
<comment type="caution">
    <text evidence="1">The sequence shown here is derived from an EMBL/GenBank/DDBJ whole genome shotgun (WGS) entry which is preliminary data.</text>
</comment>
<dbReference type="EMBL" id="JAYKXN010000001">
    <property type="protein sequence ID" value="KAK7317228.1"/>
    <property type="molecule type" value="Genomic_DNA"/>
</dbReference>
<reference evidence="1 2" key="1">
    <citation type="submission" date="2024-01" db="EMBL/GenBank/DDBJ databases">
        <title>The genomes of 5 underutilized Papilionoideae crops provide insights into root nodulation and disease resistance.</title>
        <authorList>
            <person name="Yuan L."/>
        </authorList>
    </citation>
    <scope>NUCLEOTIDE SEQUENCE [LARGE SCALE GENOMIC DNA]</scope>
    <source>
        <strain evidence="1">LY-2023</strain>
        <tissue evidence="1">Leaf</tissue>
    </source>
</reference>
<keyword evidence="2" id="KW-1185">Reference proteome</keyword>
<gene>
    <name evidence="1" type="ORF">RJT34_01277</name>
</gene>
<proteinExistence type="predicted"/>
<protein>
    <submittedName>
        <fullName evidence="1">Uncharacterized protein</fullName>
    </submittedName>
</protein>
<dbReference type="Proteomes" id="UP001359559">
    <property type="component" value="Unassembled WGS sequence"/>
</dbReference>
<evidence type="ECO:0000313" key="1">
    <source>
        <dbReference type="EMBL" id="KAK7317228.1"/>
    </source>
</evidence>
<dbReference type="AlphaFoldDB" id="A0AAN9KJ63"/>
<evidence type="ECO:0000313" key="2">
    <source>
        <dbReference type="Proteomes" id="UP001359559"/>
    </source>
</evidence>
<organism evidence="1 2">
    <name type="scientific">Clitoria ternatea</name>
    <name type="common">Butterfly pea</name>
    <dbReference type="NCBI Taxonomy" id="43366"/>
    <lineage>
        <taxon>Eukaryota</taxon>
        <taxon>Viridiplantae</taxon>
        <taxon>Streptophyta</taxon>
        <taxon>Embryophyta</taxon>
        <taxon>Tracheophyta</taxon>
        <taxon>Spermatophyta</taxon>
        <taxon>Magnoliopsida</taxon>
        <taxon>eudicotyledons</taxon>
        <taxon>Gunneridae</taxon>
        <taxon>Pentapetalae</taxon>
        <taxon>rosids</taxon>
        <taxon>fabids</taxon>
        <taxon>Fabales</taxon>
        <taxon>Fabaceae</taxon>
        <taxon>Papilionoideae</taxon>
        <taxon>50 kb inversion clade</taxon>
        <taxon>NPAAA clade</taxon>
        <taxon>indigoferoid/millettioid clade</taxon>
        <taxon>Phaseoleae</taxon>
        <taxon>Clitoria</taxon>
    </lineage>
</organism>
<name>A0AAN9KJ63_CLITE</name>